<protein>
    <recommendedName>
        <fullName evidence="1">BioF2-like acetyltransferase domain-containing protein</fullName>
    </recommendedName>
</protein>
<comment type="caution">
    <text evidence="2">The sequence shown here is derived from an EMBL/GenBank/DDBJ whole genome shotgun (WGS) entry which is preliminary data.</text>
</comment>
<dbReference type="InterPro" id="IPR016181">
    <property type="entry name" value="Acyl_CoA_acyltransferase"/>
</dbReference>
<keyword evidence="3" id="KW-1185">Reference proteome</keyword>
<dbReference type="Proteomes" id="UP001285921">
    <property type="component" value="Unassembled WGS sequence"/>
</dbReference>
<name>A0ABQ6NPI2_9BACL</name>
<dbReference type="EMBL" id="BTCL01000014">
    <property type="protein sequence ID" value="GMK46698.1"/>
    <property type="molecule type" value="Genomic_DNA"/>
</dbReference>
<sequence length="382" mass="45239">MRTELIRTEPAFAQLKEAWTRLSQETEHKYIYDTWEWTIANLQAFWGPTPDLFVIAVYEEEICIAIAPFARSIKKAGWRSVRELRPINALSAWSNSIYMDRRFNHHSLLKRIIEELDSRSQEWDCLELRGLNTGDNSMLLTWSLLDERFSTLTEPGEWNVYIRYNDSFKDKLSNKELRNMERRERKLLKELDARIVVGESFSEVLWQRCLELHERKWNESEVIKGPYGHFLGQLLPILDQTHDAEFSYIEINGRIEAINLVMKKENKAYGEIMNYSPEYAKWGIGAILIRNIVMHYRDQRLEELDLKQGNQSYKFNWTDNLRKNYTLYVSSNNSKRTYMSAYTWLKLTKRSFVKSVLLRGRRRKHAASSHSVGKRETQTMGG</sequence>
<dbReference type="InterPro" id="IPR038740">
    <property type="entry name" value="BioF2-like_GNAT_dom"/>
</dbReference>
<organism evidence="2 3">
    <name type="scientific">Paenibacillus glycanilyticus</name>
    <dbReference type="NCBI Taxonomy" id="126569"/>
    <lineage>
        <taxon>Bacteria</taxon>
        <taxon>Bacillati</taxon>
        <taxon>Bacillota</taxon>
        <taxon>Bacilli</taxon>
        <taxon>Bacillales</taxon>
        <taxon>Paenibacillaceae</taxon>
        <taxon>Paenibacillus</taxon>
    </lineage>
</organism>
<dbReference type="RefSeq" id="WP_317980900.1">
    <property type="nucleotide sequence ID" value="NZ_BTCL01000014.1"/>
</dbReference>
<evidence type="ECO:0000313" key="2">
    <source>
        <dbReference type="EMBL" id="GMK46698.1"/>
    </source>
</evidence>
<accession>A0ABQ6NPI2</accession>
<dbReference type="SUPFAM" id="SSF55729">
    <property type="entry name" value="Acyl-CoA N-acyltransferases (Nat)"/>
    <property type="match status" value="1"/>
</dbReference>
<gene>
    <name evidence="2" type="ORF">PghCCS26_38270</name>
</gene>
<evidence type="ECO:0000313" key="3">
    <source>
        <dbReference type="Proteomes" id="UP001285921"/>
    </source>
</evidence>
<proteinExistence type="predicted"/>
<evidence type="ECO:0000259" key="1">
    <source>
        <dbReference type="Pfam" id="PF13480"/>
    </source>
</evidence>
<feature type="domain" description="BioF2-like acetyltransferase" evidence="1">
    <location>
        <begin position="178"/>
        <end position="314"/>
    </location>
</feature>
<dbReference type="Pfam" id="PF13480">
    <property type="entry name" value="Acetyltransf_6"/>
    <property type="match status" value="1"/>
</dbReference>
<reference evidence="2 3" key="1">
    <citation type="submission" date="2023-05" db="EMBL/GenBank/DDBJ databases">
        <title>Draft genome of Paenibacillus sp. CCS26.</title>
        <authorList>
            <person name="Akita H."/>
            <person name="Shinto Y."/>
            <person name="Kimura Z."/>
        </authorList>
    </citation>
    <scope>NUCLEOTIDE SEQUENCE [LARGE SCALE GENOMIC DNA]</scope>
    <source>
        <strain evidence="2 3">CCS26</strain>
    </source>
</reference>